<organism evidence="6 7">
    <name type="scientific">Kolteria novifilia</name>
    <dbReference type="NCBI Taxonomy" id="2527975"/>
    <lineage>
        <taxon>Bacteria</taxon>
        <taxon>Pseudomonadati</taxon>
        <taxon>Planctomycetota</taxon>
        <taxon>Planctomycetia</taxon>
        <taxon>Kolteriales</taxon>
        <taxon>Kolteriaceae</taxon>
        <taxon>Kolteria</taxon>
    </lineage>
</organism>
<dbReference type="Gene3D" id="3.50.50.60">
    <property type="entry name" value="FAD/NAD(P)-binding domain"/>
    <property type="match status" value="1"/>
</dbReference>
<keyword evidence="7" id="KW-1185">Reference proteome</keyword>
<dbReference type="KEGG" id="knv:Pan216_29110"/>
<keyword evidence="1" id="KW-0004">4Fe-4S</keyword>
<reference evidence="6 7" key="1">
    <citation type="submission" date="2019-02" db="EMBL/GenBank/DDBJ databases">
        <title>Deep-cultivation of Planctomycetes and their phenomic and genomic characterization uncovers novel biology.</title>
        <authorList>
            <person name="Wiegand S."/>
            <person name="Jogler M."/>
            <person name="Boedeker C."/>
            <person name="Pinto D."/>
            <person name="Vollmers J."/>
            <person name="Rivas-Marin E."/>
            <person name="Kohn T."/>
            <person name="Peeters S.H."/>
            <person name="Heuer A."/>
            <person name="Rast P."/>
            <person name="Oberbeckmann S."/>
            <person name="Bunk B."/>
            <person name="Jeske O."/>
            <person name="Meyerdierks A."/>
            <person name="Storesund J.E."/>
            <person name="Kallscheuer N."/>
            <person name="Luecker S."/>
            <person name="Lage O.M."/>
            <person name="Pohl T."/>
            <person name="Merkel B.J."/>
            <person name="Hornburger P."/>
            <person name="Mueller R.-W."/>
            <person name="Bruemmer F."/>
            <person name="Labrenz M."/>
            <person name="Spormann A.M."/>
            <person name="Op den Camp H."/>
            <person name="Overmann J."/>
            <person name="Amann R."/>
            <person name="Jetten M.S.M."/>
            <person name="Mascher T."/>
            <person name="Medema M.H."/>
            <person name="Devos D.P."/>
            <person name="Kaster A.-K."/>
            <person name="Ovreas L."/>
            <person name="Rohde M."/>
            <person name="Galperin M.Y."/>
            <person name="Jogler C."/>
        </authorList>
    </citation>
    <scope>NUCLEOTIDE SEQUENCE [LARGE SCALE GENOMIC DNA]</scope>
    <source>
        <strain evidence="6 7">Pan216</strain>
    </source>
</reference>
<name>A0A518B4Z3_9BACT</name>
<dbReference type="SUPFAM" id="SSF51905">
    <property type="entry name" value="FAD/NAD(P)-binding domain"/>
    <property type="match status" value="1"/>
</dbReference>
<evidence type="ECO:0000256" key="5">
    <source>
        <dbReference type="ARBA" id="ARBA00023014"/>
    </source>
</evidence>
<dbReference type="PANTHER" id="PTHR43498">
    <property type="entry name" value="FERREDOXIN:COB-COM HETERODISULFIDE REDUCTASE SUBUNIT A"/>
    <property type="match status" value="1"/>
</dbReference>
<evidence type="ECO:0000256" key="3">
    <source>
        <dbReference type="ARBA" id="ARBA00023002"/>
    </source>
</evidence>
<dbReference type="EMBL" id="CP036279">
    <property type="protein sequence ID" value="QDU62045.1"/>
    <property type="molecule type" value="Genomic_DNA"/>
</dbReference>
<accession>A0A518B4Z3</accession>
<gene>
    <name evidence="6" type="ORF">Pan216_29110</name>
</gene>
<keyword evidence="4" id="KW-0408">Iron</keyword>
<evidence type="ECO:0000256" key="2">
    <source>
        <dbReference type="ARBA" id="ARBA00022723"/>
    </source>
</evidence>
<dbReference type="Proteomes" id="UP000317093">
    <property type="component" value="Chromosome"/>
</dbReference>
<evidence type="ECO:0000256" key="4">
    <source>
        <dbReference type="ARBA" id="ARBA00023004"/>
    </source>
</evidence>
<dbReference type="PANTHER" id="PTHR43498:SF1">
    <property type="entry name" value="COB--COM HETERODISULFIDE REDUCTASE IRON-SULFUR SUBUNIT A"/>
    <property type="match status" value="1"/>
</dbReference>
<sequence length="460" mass="49604">MAGELTRRQMIGASAGVLGAGSLAIGEESKGDTVTEPERQIPVNTDADVIVCGGGPAGVAAAIAAARTGAKVRLFELHGCLGGVWTSGALSFVIDADKPGFNKELVTRLDKYDARANRGVKNYMYDVEAMKIVLEDLCKQLGIKTQLHTRAVGVLKDDSKRMTTLLTESKAGRQAWQAPVFIDATGDGDVGALAGCRWEVGRDKDCPCQPMSLMGFITADPEVLADYTNLKGSGKNKDRFREEIEKAGMEPTYGKPTLWHMEGPIAAVMLNHEYGIKPFDAEAISDATINARRELFEVARALNKLGGKWDGTRLIATAEQIGIRDGRRIRGRYFVTVDDVIKGARHQDAICRSTFSVDVHATSMENNRKSAYSNHGIKAKAFDIPLRALIAADVDGLMLAGRCISGDFLSHASYRVTGNSVAMGEAAGVTSALAARSKRMPHEVAYSELETELQRVRNLG</sequence>
<dbReference type="GO" id="GO:0046872">
    <property type="term" value="F:metal ion binding"/>
    <property type="evidence" value="ECO:0007669"/>
    <property type="project" value="UniProtKB-KW"/>
</dbReference>
<protein>
    <submittedName>
        <fullName evidence="6">Ribulose-1,5-biphosphate synthetase</fullName>
    </submittedName>
</protein>
<keyword evidence="5" id="KW-0411">Iron-sulfur</keyword>
<dbReference type="InterPro" id="IPR039650">
    <property type="entry name" value="HdrA-like"/>
</dbReference>
<keyword evidence="2" id="KW-0479">Metal-binding</keyword>
<dbReference type="Pfam" id="PF12831">
    <property type="entry name" value="FAD_oxidored"/>
    <property type="match status" value="1"/>
</dbReference>
<dbReference type="InterPro" id="IPR036188">
    <property type="entry name" value="FAD/NAD-bd_sf"/>
</dbReference>
<evidence type="ECO:0000313" key="6">
    <source>
        <dbReference type="EMBL" id="QDU62045.1"/>
    </source>
</evidence>
<proteinExistence type="predicted"/>
<dbReference type="GO" id="GO:0016491">
    <property type="term" value="F:oxidoreductase activity"/>
    <property type="evidence" value="ECO:0007669"/>
    <property type="project" value="UniProtKB-KW"/>
</dbReference>
<dbReference type="OrthoDB" id="9777740at2"/>
<evidence type="ECO:0000256" key="1">
    <source>
        <dbReference type="ARBA" id="ARBA00022485"/>
    </source>
</evidence>
<keyword evidence="3" id="KW-0560">Oxidoreductase</keyword>
<evidence type="ECO:0000313" key="7">
    <source>
        <dbReference type="Proteomes" id="UP000317093"/>
    </source>
</evidence>
<dbReference type="GO" id="GO:0051539">
    <property type="term" value="F:4 iron, 4 sulfur cluster binding"/>
    <property type="evidence" value="ECO:0007669"/>
    <property type="project" value="UniProtKB-KW"/>
</dbReference>
<dbReference type="AlphaFoldDB" id="A0A518B4Z3"/>